<reference evidence="3" key="1">
    <citation type="journal article" date="2020" name="Stud. Mycol.">
        <title>101 Dothideomycetes genomes: A test case for predicting lifestyles and emergence of pathogens.</title>
        <authorList>
            <person name="Haridas S."/>
            <person name="Albert R."/>
            <person name="Binder M."/>
            <person name="Bloem J."/>
            <person name="LaButti K."/>
            <person name="Salamov A."/>
            <person name="Andreopoulos B."/>
            <person name="Baker S."/>
            <person name="Barry K."/>
            <person name="Bills G."/>
            <person name="Bluhm B."/>
            <person name="Cannon C."/>
            <person name="Castanera R."/>
            <person name="Culley D."/>
            <person name="Daum C."/>
            <person name="Ezra D."/>
            <person name="Gonzalez J."/>
            <person name="Henrissat B."/>
            <person name="Kuo A."/>
            <person name="Liang C."/>
            <person name="Lipzen A."/>
            <person name="Lutzoni F."/>
            <person name="Magnuson J."/>
            <person name="Mondo S."/>
            <person name="Nolan M."/>
            <person name="Ohm R."/>
            <person name="Pangilinan J."/>
            <person name="Park H.-J."/>
            <person name="Ramirez L."/>
            <person name="Alfaro M."/>
            <person name="Sun H."/>
            <person name="Tritt A."/>
            <person name="Yoshinaga Y."/>
            <person name="Zwiers L.-H."/>
            <person name="Turgeon B."/>
            <person name="Goodwin S."/>
            <person name="Spatafora J."/>
            <person name="Crous P."/>
            <person name="Grigoriev I."/>
        </authorList>
    </citation>
    <scope>NUCLEOTIDE SEQUENCE [LARGE SCALE GENOMIC DNA]</scope>
    <source>
        <strain evidence="3">CECT 20119</strain>
    </source>
</reference>
<name>A0A6A6FZP5_9PEZI</name>
<evidence type="ECO:0000256" key="1">
    <source>
        <dbReference type="SAM" id="MobiDB-lite"/>
    </source>
</evidence>
<accession>A0A6A6FZP5</accession>
<dbReference type="Proteomes" id="UP000799538">
    <property type="component" value="Unassembled WGS sequence"/>
</dbReference>
<dbReference type="AlphaFoldDB" id="A0A6A6FZP5"/>
<evidence type="ECO:0000313" key="2">
    <source>
        <dbReference type="EMBL" id="KAF2218690.1"/>
    </source>
</evidence>
<feature type="region of interest" description="Disordered" evidence="1">
    <location>
        <begin position="1"/>
        <end position="99"/>
    </location>
</feature>
<keyword evidence="3" id="KW-1185">Reference proteome</keyword>
<sequence>MLFAPPTLTRVRPVVSDASKKQNPHLLQPASVARKSTSSRTNASSSTSQYTSRTAGNSQDSNQSAPEAGSTGATTDALQPPPMARLKKALSMQSLRRRV</sequence>
<gene>
    <name evidence="2" type="ORF">BDZ85DRAFT_286089</name>
</gene>
<proteinExistence type="predicted"/>
<feature type="compositionally biased region" description="Low complexity" evidence="1">
    <location>
        <begin position="36"/>
        <end position="48"/>
    </location>
</feature>
<evidence type="ECO:0000313" key="3">
    <source>
        <dbReference type="Proteomes" id="UP000799538"/>
    </source>
</evidence>
<protein>
    <submittedName>
        <fullName evidence="2">Uncharacterized protein</fullName>
    </submittedName>
</protein>
<organism evidence="2 3">
    <name type="scientific">Elsinoe ampelina</name>
    <dbReference type="NCBI Taxonomy" id="302913"/>
    <lineage>
        <taxon>Eukaryota</taxon>
        <taxon>Fungi</taxon>
        <taxon>Dikarya</taxon>
        <taxon>Ascomycota</taxon>
        <taxon>Pezizomycotina</taxon>
        <taxon>Dothideomycetes</taxon>
        <taxon>Dothideomycetidae</taxon>
        <taxon>Myriangiales</taxon>
        <taxon>Elsinoaceae</taxon>
        <taxon>Elsinoe</taxon>
    </lineage>
</organism>
<dbReference type="EMBL" id="ML992531">
    <property type="protein sequence ID" value="KAF2218690.1"/>
    <property type="molecule type" value="Genomic_DNA"/>
</dbReference>
<feature type="compositionally biased region" description="Polar residues" evidence="1">
    <location>
        <begin position="49"/>
        <end position="77"/>
    </location>
</feature>